<proteinExistence type="predicted"/>
<feature type="compositionally biased region" description="Low complexity" evidence="1">
    <location>
        <begin position="7"/>
        <end position="21"/>
    </location>
</feature>
<reference evidence="2 3" key="1">
    <citation type="journal article" date="2020" name="BMC Genomics">
        <title>Intraspecific diversification of the crop wild relative Brassica cretica Lam. using demographic model selection.</title>
        <authorList>
            <person name="Kioukis A."/>
            <person name="Michalopoulou V.A."/>
            <person name="Briers L."/>
            <person name="Pirintsos S."/>
            <person name="Studholme D.J."/>
            <person name="Pavlidis P."/>
            <person name="Sarris P.F."/>
        </authorList>
    </citation>
    <scope>NUCLEOTIDE SEQUENCE [LARGE SCALE GENOMIC DNA]</scope>
    <source>
        <strain evidence="3">cv. PFS-1207/04</strain>
    </source>
</reference>
<dbReference type="Proteomes" id="UP000266723">
    <property type="component" value="Unassembled WGS sequence"/>
</dbReference>
<organism evidence="2 3">
    <name type="scientific">Brassica cretica</name>
    <name type="common">Mustard</name>
    <dbReference type="NCBI Taxonomy" id="69181"/>
    <lineage>
        <taxon>Eukaryota</taxon>
        <taxon>Viridiplantae</taxon>
        <taxon>Streptophyta</taxon>
        <taxon>Embryophyta</taxon>
        <taxon>Tracheophyta</taxon>
        <taxon>Spermatophyta</taxon>
        <taxon>Magnoliopsida</taxon>
        <taxon>eudicotyledons</taxon>
        <taxon>Gunneridae</taxon>
        <taxon>Pentapetalae</taxon>
        <taxon>rosids</taxon>
        <taxon>malvids</taxon>
        <taxon>Brassicales</taxon>
        <taxon>Brassicaceae</taxon>
        <taxon>Brassiceae</taxon>
        <taxon>Brassica</taxon>
    </lineage>
</organism>
<gene>
    <name evidence="2" type="ORF">DY000_02000733</name>
</gene>
<feature type="compositionally biased region" description="Polar residues" evidence="1">
    <location>
        <begin position="225"/>
        <end position="234"/>
    </location>
</feature>
<sequence length="250" mass="27197">MDVLVASTTPTPTPLSTSPLPETDQAVPAETPVPVIYHGFDIFSSMSNLIKLLPLFAGAVVKTYQTPPWGQERPLPRSSFVEEKVGQLFVSSMRGSLCPDPIPVNLTTVLTVLVRTKVLKCLSKSQVKVTILKLEAFEVRWESFVILSASGSFEDLSNTLSTLSKLVYLSFYRFSCFVVVATRLAHRISAPTIPNHCEVSALSRVLENTSISSTNRGDELESPGLNPSFSGKNLASSRFTATENQGVDMA</sequence>
<feature type="region of interest" description="Disordered" evidence="1">
    <location>
        <begin position="213"/>
        <end position="234"/>
    </location>
</feature>
<evidence type="ECO:0000313" key="2">
    <source>
        <dbReference type="EMBL" id="KAF3547071.1"/>
    </source>
</evidence>
<name>A0ABQ7C4J5_BRACR</name>
<dbReference type="EMBL" id="QGKV02000832">
    <property type="protein sequence ID" value="KAF3547071.1"/>
    <property type="molecule type" value="Genomic_DNA"/>
</dbReference>
<evidence type="ECO:0000256" key="1">
    <source>
        <dbReference type="SAM" id="MobiDB-lite"/>
    </source>
</evidence>
<comment type="caution">
    <text evidence="2">The sequence shown here is derived from an EMBL/GenBank/DDBJ whole genome shotgun (WGS) entry which is preliminary data.</text>
</comment>
<feature type="region of interest" description="Disordered" evidence="1">
    <location>
        <begin position="1"/>
        <end position="25"/>
    </location>
</feature>
<protein>
    <submittedName>
        <fullName evidence="2">Uncharacterized protein</fullName>
    </submittedName>
</protein>
<accession>A0ABQ7C4J5</accession>
<evidence type="ECO:0000313" key="3">
    <source>
        <dbReference type="Proteomes" id="UP000266723"/>
    </source>
</evidence>
<keyword evidence="3" id="KW-1185">Reference proteome</keyword>